<keyword evidence="2" id="KW-1185">Reference proteome</keyword>
<dbReference type="Proteomes" id="UP000199355">
    <property type="component" value="Unassembled WGS sequence"/>
</dbReference>
<reference evidence="2" key="1">
    <citation type="submission" date="2016-10" db="EMBL/GenBank/DDBJ databases">
        <authorList>
            <person name="Varghese N."/>
            <person name="Submissions S."/>
        </authorList>
    </citation>
    <scope>NUCLEOTIDE SEQUENCE [LARGE SCALE GENOMIC DNA]</scope>
    <source>
        <strain evidence="2">KHC7</strain>
    </source>
</reference>
<dbReference type="EMBL" id="FNBX01000016">
    <property type="protein sequence ID" value="SDF86826.1"/>
    <property type="molecule type" value="Genomic_DNA"/>
</dbReference>
<name>A0A1G7PKK4_9BACT</name>
<dbReference type="AlphaFoldDB" id="A0A1G7PKK4"/>
<evidence type="ECO:0000313" key="1">
    <source>
        <dbReference type="EMBL" id="SDF86826.1"/>
    </source>
</evidence>
<dbReference type="STRING" id="571438.SAMN05192586_11656"/>
<dbReference type="RefSeq" id="WP_092154664.1">
    <property type="nucleotide sequence ID" value="NZ_FNBX01000016.1"/>
</dbReference>
<accession>A0A1G7PKK4</accession>
<dbReference type="Pfam" id="PF04463">
    <property type="entry name" value="2-thiour_desulf"/>
    <property type="match status" value="1"/>
</dbReference>
<sequence length="149" mass="15634">MKSRFVVSACLAGVPCRYDGRVVSCPPVVRLVALGRAVPACPEWLGGLSVPRPPCELCQGRVCTRAGGDLTAAFVLGAQRGTALALRQGCTAAILKSRSPSCGLGQVYDGTFSGALRPGDGLWGPLLQKNGLHLFTEENLPAWLTDGHF</sequence>
<evidence type="ECO:0000313" key="2">
    <source>
        <dbReference type="Proteomes" id="UP000199355"/>
    </source>
</evidence>
<proteinExistence type="predicted"/>
<protein>
    <submittedName>
        <fullName evidence="1">Uncharacterized conserved protein YbbK, DUF523 family</fullName>
    </submittedName>
</protein>
<dbReference type="OrthoDB" id="495783at2"/>
<dbReference type="PANTHER" id="PTHR30087">
    <property type="entry name" value="INNER MEMBRANE PROTEIN"/>
    <property type="match status" value="1"/>
</dbReference>
<dbReference type="InterPro" id="IPR007553">
    <property type="entry name" value="2-thiour_desulf"/>
</dbReference>
<gene>
    <name evidence="1" type="ORF">SAMN05192586_11656</name>
</gene>
<organism evidence="1 2">
    <name type="scientific">Desulfovibrio legallii</name>
    <dbReference type="NCBI Taxonomy" id="571438"/>
    <lineage>
        <taxon>Bacteria</taxon>
        <taxon>Pseudomonadati</taxon>
        <taxon>Thermodesulfobacteriota</taxon>
        <taxon>Desulfovibrionia</taxon>
        <taxon>Desulfovibrionales</taxon>
        <taxon>Desulfovibrionaceae</taxon>
        <taxon>Desulfovibrio</taxon>
    </lineage>
</organism>
<dbReference type="PANTHER" id="PTHR30087:SF1">
    <property type="entry name" value="HYPOTHETICAL CYTOSOLIC PROTEIN"/>
    <property type="match status" value="1"/>
</dbReference>